<comment type="subcellular location">
    <subcellularLocation>
        <location evidence="1">Secreted</location>
    </subcellularLocation>
</comment>
<dbReference type="Gene3D" id="3.20.20.370">
    <property type="entry name" value="Glycoside hydrolase/deacetylase"/>
    <property type="match status" value="1"/>
</dbReference>
<keyword evidence="5" id="KW-1185">Reference proteome</keyword>
<gene>
    <name evidence="4" type="ORF">HU137_01395</name>
</gene>
<evidence type="ECO:0000256" key="1">
    <source>
        <dbReference type="ARBA" id="ARBA00004613"/>
    </source>
</evidence>
<reference evidence="4 5" key="1">
    <citation type="submission" date="2020-07" db="EMBL/GenBank/DDBJ databases">
        <title>Moheibacter lacus sp. nov., a member of the family Flavobacteriaceae isolated from freshwater lake sediment.</title>
        <authorList>
            <person name="Liu Y."/>
        </authorList>
    </citation>
    <scope>NUCLEOTIDE SEQUENCE [LARGE SCALE GENOMIC DNA]</scope>
    <source>
        <strain evidence="4 5">BDHS18</strain>
    </source>
</reference>
<dbReference type="Proteomes" id="UP000552241">
    <property type="component" value="Unassembled WGS sequence"/>
</dbReference>
<dbReference type="InterPro" id="IPR051398">
    <property type="entry name" value="Polysacch_Deacetylase"/>
</dbReference>
<dbReference type="GO" id="GO:0016810">
    <property type="term" value="F:hydrolase activity, acting on carbon-nitrogen (but not peptide) bonds"/>
    <property type="evidence" value="ECO:0007669"/>
    <property type="project" value="InterPro"/>
</dbReference>
<dbReference type="SUPFAM" id="SSF88713">
    <property type="entry name" value="Glycoside hydrolase/deacetylase"/>
    <property type="match status" value="1"/>
</dbReference>
<dbReference type="AlphaFoldDB" id="A0A838ZL32"/>
<dbReference type="PANTHER" id="PTHR34216">
    <property type="match status" value="1"/>
</dbReference>
<organism evidence="4 5">
    <name type="scientific">Moheibacter lacus</name>
    <dbReference type="NCBI Taxonomy" id="2745851"/>
    <lineage>
        <taxon>Bacteria</taxon>
        <taxon>Pseudomonadati</taxon>
        <taxon>Bacteroidota</taxon>
        <taxon>Flavobacteriia</taxon>
        <taxon>Flavobacteriales</taxon>
        <taxon>Weeksellaceae</taxon>
        <taxon>Moheibacter</taxon>
    </lineage>
</organism>
<evidence type="ECO:0000259" key="3">
    <source>
        <dbReference type="PROSITE" id="PS51677"/>
    </source>
</evidence>
<comment type="caution">
    <text evidence="4">The sequence shown here is derived from an EMBL/GenBank/DDBJ whole genome shotgun (WGS) entry which is preliminary data.</text>
</comment>
<dbReference type="PROSITE" id="PS51677">
    <property type="entry name" value="NODB"/>
    <property type="match status" value="1"/>
</dbReference>
<sequence length="220" mass="25308">MHKKEVFLNHIEIFKNYVNSAEKLSVDQFLFTFDDGGISNLKSAKILEENELKGLYFITTNRIGTKGFLSENDILKLHQSGHQIGSHSHTHPMIFRSLTFDQMLDEWKTSKAILEEILGEEITHCSVPGGDVDEKTYETASAAGFKYVFDSEPIPETRFFNETEIFGRFSIKVQMSDAEFIKTLGLENLSALQRKRKMKSTIKKMISPIHQYIQNKKYES</sequence>
<keyword evidence="2" id="KW-0732">Signal</keyword>
<protein>
    <submittedName>
        <fullName evidence="4">Polysaccharide deacetylase family protein</fullName>
    </submittedName>
</protein>
<evidence type="ECO:0000313" key="5">
    <source>
        <dbReference type="Proteomes" id="UP000552241"/>
    </source>
</evidence>
<proteinExistence type="predicted"/>
<dbReference type="RefSeq" id="WP_182042020.1">
    <property type="nucleotide sequence ID" value="NZ_JACDZE010000001.1"/>
</dbReference>
<feature type="domain" description="NodB homology" evidence="3">
    <location>
        <begin position="27"/>
        <end position="220"/>
    </location>
</feature>
<dbReference type="InterPro" id="IPR002509">
    <property type="entry name" value="NODB_dom"/>
</dbReference>
<accession>A0A838ZL32</accession>
<dbReference type="InterPro" id="IPR011330">
    <property type="entry name" value="Glyco_hydro/deAcase_b/a-brl"/>
</dbReference>
<name>A0A838ZL32_9FLAO</name>
<dbReference type="Pfam" id="PF01522">
    <property type="entry name" value="Polysacc_deac_1"/>
    <property type="match status" value="1"/>
</dbReference>
<dbReference type="EMBL" id="JACDZE010000001">
    <property type="protein sequence ID" value="MBA5628420.1"/>
    <property type="molecule type" value="Genomic_DNA"/>
</dbReference>
<evidence type="ECO:0000256" key="2">
    <source>
        <dbReference type="ARBA" id="ARBA00022729"/>
    </source>
</evidence>
<evidence type="ECO:0000313" key="4">
    <source>
        <dbReference type="EMBL" id="MBA5628420.1"/>
    </source>
</evidence>
<dbReference type="CDD" id="cd10918">
    <property type="entry name" value="CE4_NodB_like_5s_6s"/>
    <property type="match status" value="1"/>
</dbReference>
<dbReference type="GO" id="GO:0005975">
    <property type="term" value="P:carbohydrate metabolic process"/>
    <property type="evidence" value="ECO:0007669"/>
    <property type="project" value="InterPro"/>
</dbReference>
<dbReference type="GO" id="GO:0005576">
    <property type="term" value="C:extracellular region"/>
    <property type="evidence" value="ECO:0007669"/>
    <property type="project" value="UniProtKB-SubCell"/>
</dbReference>
<dbReference type="PANTHER" id="PTHR34216:SF3">
    <property type="entry name" value="POLY-BETA-1,6-N-ACETYL-D-GLUCOSAMINE N-DEACETYLASE"/>
    <property type="match status" value="1"/>
</dbReference>